<evidence type="ECO:0000313" key="2">
    <source>
        <dbReference type="EMBL" id="RIB20648.1"/>
    </source>
</evidence>
<organism evidence="2 3">
    <name type="scientific">Gigaspora rosea</name>
    <dbReference type="NCBI Taxonomy" id="44941"/>
    <lineage>
        <taxon>Eukaryota</taxon>
        <taxon>Fungi</taxon>
        <taxon>Fungi incertae sedis</taxon>
        <taxon>Mucoromycota</taxon>
        <taxon>Glomeromycotina</taxon>
        <taxon>Glomeromycetes</taxon>
        <taxon>Diversisporales</taxon>
        <taxon>Gigasporaceae</taxon>
        <taxon>Gigaspora</taxon>
    </lineage>
</organism>
<evidence type="ECO:0000313" key="3">
    <source>
        <dbReference type="Proteomes" id="UP000266673"/>
    </source>
</evidence>
<dbReference type="OrthoDB" id="2352230at2759"/>
<sequence length="119" mass="13461">MKPPNRLIFSVILPHRIVLKQALPPRTAEPFSTIISEVHTVKIASWIDKRSDAYSVTINLYEFELLLHGTINGFTSASFWNLCNSQTNVVVDVKVEDTDEIFGGYNPNGWDKPINDENT</sequence>
<comment type="caution">
    <text evidence="2">The sequence shown here is derived from an EMBL/GenBank/DDBJ whole genome shotgun (WGS) entry which is preliminary data.</text>
</comment>
<dbReference type="PROSITE" id="PS51886">
    <property type="entry name" value="TLDC"/>
    <property type="match status" value="1"/>
</dbReference>
<name>A0A397VFS4_9GLOM</name>
<dbReference type="Pfam" id="PF07534">
    <property type="entry name" value="TLD"/>
    <property type="match status" value="1"/>
</dbReference>
<dbReference type="EMBL" id="QKWP01000406">
    <property type="protein sequence ID" value="RIB20648.1"/>
    <property type="molecule type" value="Genomic_DNA"/>
</dbReference>
<keyword evidence="3" id="KW-1185">Reference proteome</keyword>
<protein>
    <recommendedName>
        <fullName evidence="1">TLDc domain-containing protein</fullName>
    </recommendedName>
</protein>
<feature type="domain" description="TLDc" evidence="1">
    <location>
        <begin position="33"/>
        <end position="119"/>
    </location>
</feature>
<proteinExistence type="predicted"/>
<gene>
    <name evidence="2" type="ORF">C2G38_2178754</name>
</gene>
<accession>A0A397VFS4</accession>
<dbReference type="AlphaFoldDB" id="A0A397VFS4"/>
<reference evidence="2 3" key="1">
    <citation type="submission" date="2018-06" db="EMBL/GenBank/DDBJ databases">
        <title>Comparative genomics reveals the genomic features of Rhizophagus irregularis, R. cerebriforme, R. diaphanum and Gigaspora rosea, and their symbiotic lifestyle signature.</title>
        <authorList>
            <person name="Morin E."/>
            <person name="San Clemente H."/>
            <person name="Chen E.C.H."/>
            <person name="De La Providencia I."/>
            <person name="Hainaut M."/>
            <person name="Kuo A."/>
            <person name="Kohler A."/>
            <person name="Murat C."/>
            <person name="Tang N."/>
            <person name="Roy S."/>
            <person name="Loubradou J."/>
            <person name="Henrissat B."/>
            <person name="Grigoriev I.V."/>
            <person name="Corradi N."/>
            <person name="Roux C."/>
            <person name="Martin F.M."/>
        </authorList>
    </citation>
    <scope>NUCLEOTIDE SEQUENCE [LARGE SCALE GENOMIC DNA]</scope>
    <source>
        <strain evidence="2 3">DAOM 194757</strain>
    </source>
</reference>
<dbReference type="InterPro" id="IPR006571">
    <property type="entry name" value="TLDc_dom"/>
</dbReference>
<dbReference type="Proteomes" id="UP000266673">
    <property type="component" value="Unassembled WGS sequence"/>
</dbReference>
<evidence type="ECO:0000259" key="1">
    <source>
        <dbReference type="PROSITE" id="PS51886"/>
    </source>
</evidence>